<evidence type="ECO:0000313" key="15">
    <source>
        <dbReference type="EMBL" id="UOQ43930.1"/>
    </source>
</evidence>
<protein>
    <recommendedName>
        <fullName evidence="5">L-lysine N6-monooxygenase MbtG</fullName>
        <ecNumber evidence="4">1.14.13.59</ecNumber>
    </recommendedName>
    <alternativeName>
        <fullName evidence="13">Lysine 6-N-hydroxylase</fullName>
    </alternativeName>
    <alternativeName>
        <fullName evidence="12">Lysine N6-hydroxylase</fullName>
    </alternativeName>
    <alternativeName>
        <fullName evidence="10">Lysine-N-oxygenase</fullName>
    </alternativeName>
    <alternativeName>
        <fullName evidence="11">Mycobactin synthase protein G</fullName>
    </alternativeName>
</protein>
<reference evidence="15 16" key="1">
    <citation type="submission" date="2022-04" db="EMBL/GenBank/DDBJ databases">
        <title>Halobacillus sp. isolated from saltern.</title>
        <authorList>
            <person name="Won M."/>
            <person name="Lee C.-M."/>
            <person name="Woen H.-Y."/>
            <person name="Kwon S.-W."/>
        </authorList>
    </citation>
    <scope>NUCLEOTIDE SEQUENCE [LARGE SCALE GENOMIC DNA]</scope>
    <source>
        <strain evidence="15 16">SSBR10-3</strain>
    </source>
</reference>
<dbReference type="PANTHER" id="PTHR42802:SF1">
    <property type="entry name" value="L-ORNITHINE N(5)-MONOOXYGENASE"/>
    <property type="match status" value="1"/>
</dbReference>
<accession>A0ABY4EHJ1</accession>
<name>A0ABY4EHJ1_9BACI</name>
<comment type="cofactor">
    <cofactor evidence="1">
        <name>FAD</name>
        <dbReference type="ChEBI" id="CHEBI:57692"/>
    </cofactor>
</comment>
<keyword evidence="7" id="KW-0274">FAD</keyword>
<keyword evidence="8" id="KW-0521">NADP</keyword>
<dbReference type="InterPro" id="IPR025700">
    <property type="entry name" value="Lys/Orn_oxygenase"/>
</dbReference>
<evidence type="ECO:0000256" key="10">
    <source>
        <dbReference type="ARBA" id="ARBA00029939"/>
    </source>
</evidence>
<evidence type="ECO:0000256" key="12">
    <source>
        <dbReference type="ARBA" id="ARBA00032493"/>
    </source>
</evidence>
<dbReference type="Proteomes" id="UP000831787">
    <property type="component" value="Chromosome"/>
</dbReference>
<evidence type="ECO:0000256" key="3">
    <source>
        <dbReference type="ARBA" id="ARBA00007588"/>
    </source>
</evidence>
<evidence type="ECO:0000256" key="1">
    <source>
        <dbReference type="ARBA" id="ARBA00001974"/>
    </source>
</evidence>
<dbReference type="Gene3D" id="3.50.50.60">
    <property type="entry name" value="FAD/NAD(P)-binding domain"/>
    <property type="match status" value="1"/>
</dbReference>
<evidence type="ECO:0000256" key="4">
    <source>
        <dbReference type="ARBA" id="ARBA00013076"/>
    </source>
</evidence>
<comment type="similarity">
    <text evidence="3">Belongs to the lysine N(6)-hydroxylase/L-ornithine N(5)-oxygenase family.</text>
</comment>
<evidence type="ECO:0000256" key="11">
    <source>
        <dbReference type="ARBA" id="ARBA00031158"/>
    </source>
</evidence>
<keyword evidence="9" id="KW-0560">Oxidoreductase</keyword>
<evidence type="ECO:0000256" key="13">
    <source>
        <dbReference type="ARBA" id="ARBA00032738"/>
    </source>
</evidence>
<keyword evidence="6" id="KW-0285">Flavoprotein</keyword>
<evidence type="ECO:0000256" key="2">
    <source>
        <dbReference type="ARBA" id="ARBA00004924"/>
    </source>
</evidence>
<comment type="catalytic activity">
    <reaction evidence="14">
        <text>L-lysine + NADPH + O2 = N(6)-hydroxy-L-lysine + NADP(+) + H2O</text>
        <dbReference type="Rhea" id="RHEA:23228"/>
        <dbReference type="ChEBI" id="CHEBI:15377"/>
        <dbReference type="ChEBI" id="CHEBI:15379"/>
        <dbReference type="ChEBI" id="CHEBI:32551"/>
        <dbReference type="ChEBI" id="CHEBI:57783"/>
        <dbReference type="ChEBI" id="CHEBI:57820"/>
        <dbReference type="ChEBI" id="CHEBI:58349"/>
        <dbReference type="EC" id="1.14.13.59"/>
    </reaction>
</comment>
<gene>
    <name evidence="15" type="ORF">MUN89_18995</name>
</gene>
<evidence type="ECO:0000256" key="8">
    <source>
        <dbReference type="ARBA" id="ARBA00022857"/>
    </source>
</evidence>
<proteinExistence type="inferred from homology"/>
<comment type="pathway">
    <text evidence="2">Siderophore biosynthesis.</text>
</comment>
<evidence type="ECO:0000256" key="9">
    <source>
        <dbReference type="ARBA" id="ARBA00023002"/>
    </source>
</evidence>
<evidence type="ECO:0000256" key="7">
    <source>
        <dbReference type="ARBA" id="ARBA00022827"/>
    </source>
</evidence>
<dbReference type="SUPFAM" id="SSF51905">
    <property type="entry name" value="FAD/NAD(P)-binding domain"/>
    <property type="match status" value="2"/>
</dbReference>
<keyword evidence="16" id="KW-1185">Reference proteome</keyword>
<evidence type="ECO:0000256" key="6">
    <source>
        <dbReference type="ARBA" id="ARBA00022630"/>
    </source>
</evidence>
<organism evidence="15 16">
    <name type="scientific">Halobacillus salinarum</name>
    <dbReference type="NCBI Taxonomy" id="2932257"/>
    <lineage>
        <taxon>Bacteria</taxon>
        <taxon>Bacillati</taxon>
        <taxon>Bacillota</taxon>
        <taxon>Bacilli</taxon>
        <taxon>Bacillales</taxon>
        <taxon>Bacillaceae</taxon>
        <taxon>Halobacillus</taxon>
    </lineage>
</organism>
<dbReference type="InterPro" id="IPR036188">
    <property type="entry name" value="FAD/NAD-bd_sf"/>
</dbReference>
<evidence type="ECO:0000256" key="5">
    <source>
        <dbReference type="ARBA" id="ARBA00016406"/>
    </source>
</evidence>
<dbReference type="PANTHER" id="PTHR42802">
    <property type="entry name" value="MONOOXYGENASE"/>
    <property type="match status" value="1"/>
</dbReference>
<dbReference type="RefSeq" id="WP_244709478.1">
    <property type="nucleotide sequence ID" value="NZ_CP095073.1"/>
</dbReference>
<evidence type="ECO:0000313" key="16">
    <source>
        <dbReference type="Proteomes" id="UP000831787"/>
    </source>
</evidence>
<dbReference type="Pfam" id="PF13434">
    <property type="entry name" value="Lys_Orn_oxgnase"/>
    <property type="match status" value="1"/>
</dbReference>
<sequence>MTNSISRSTEIYDVIGVGIGPFNLGMAALLEPVTDVKALFLEQKAEFDWHPGMMINGTTLQVPFLADLVSMADVSSSYSFLRYLQEHNRLYQFYFFEKFHIPRKEYNHYCRWVSNQLASCRFGMEVQSVSPYVTSTGVRLFEVTAWNFETGTEDVYLTKHLAIGIGSVPSVPKPFEDALGKTVFHTADYMHKKSICREARSVAVIGSGQSAAEVFLDVAKQQEEDRFSVHWFTRSKGFFPMEYSKLGLEYFSPDYTNFFYELPQEKKDALLQEQDLLYKGISADTIAEIYDYLYERSACNETPDIELQAMTEMAGIEKVEDTWKLYGWQNVKEEKFEVEADVVILATGYREAIPRFLSAMKEFIAWDEKGRYQVTKDYCLKTHLEGSQELFIQNGEMHTHGVGAPDLGLGAYRNSVIINQLAGREVYSVSTDTVFQTFGQGSSSKKRITVPSY</sequence>
<dbReference type="EC" id="1.14.13.59" evidence="4"/>
<dbReference type="EMBL" id="CP095073">
    <property type="protein sequence ID" value="UOQ43930.1"/>
    <property type="molecule type" value="Genomic_DNA"/>
</dbReference>
<evidence type="ECO:0000256" key="14">
    <source>
        <dbReference type="ARBA" id="ARBA00048407"/>
    </source>
</evidence>